<keyword evidence="2" id="KW-0677">Repeat</keyword>
<dbReference type="InterPro" id="IPR039647">
    <property type="entry name" value="EF_hand_pair_protein_CML-like"/>
</dbReference>
<feature type="transmembrane region" description="Helical" evidence="3">
    <location>
        <begin position="53"/>
        <end position="72"/>
    </location>
</feature>
<evidence type="ECO:0000313" key="6">
    <source>
        <dbReference type="Proteomes" id="UP000811609"/>
    </source>
</evidence>
<proteinExistence type="predicted"/>
<evidence type="ECO:0000256" key="2">
    <source>
        <dbReference type="ARBA" id="ARBA00022737"/>
    </source>
</evidence>
<dbReference type="CDD" id="cd00051">
    <property type="entry name" value="EFh"/>
    <property type="match status" value="1"/>
</dbReference>
<dbReference type="PANTHER" id="PTHR10891">
    <property type="entry name" value="EF-HAND CALCIUM-BINDING DOMAIN CONTAINING PROTEIN"/>
    <property type="match status" value="1"/>
</dbReference>
<evidence type="ECO:0000256" key="1">
    <source>
        <dbReference type="ARBA" id="ARBA00022723"/>
    </source>
</evidence>
<keyword evidence="1" id="KW-0479">Metal-binding</keyword>
<dbReference type="InterPro" id="IPR018247">
    <property type="entry name" value="EF_Hand_1_Ca_BS"/>
</dbReference>
<sequence>MVDSVPHFKPPSAVACPLNMGNTVEDKAASPILLVAILICRRVLDWILIFEDFYLSFLGIIQFFTYFLLRVWKVCVECTTTCAEAPTQKISSNGNGTESSTPKLFSWENVDDDNKLSIGEVKMMMEKLGTSCDVEDHDNYEVRVGPDEIAALFEEEPSPEEVKEAFDMFDENNDGFIDAGELEKVLSTLGILDHLEADQCQKMISVFDENGDGRVDFNEFVKLLEYSFC</sequence>
<keyword evidence="3" id="KW-0812">Transmembrane</keyword>
<organism evidence="5 6">
    <name type="scientific">Carya illinoinensis</name>
    <name type="common">Pecan</name>
    <dbReference type="NCBI Taxonomy" id="32201"/>
    <lineage>
        <taxon>Eukaryota</taxon>
        <taxon>Viridiplantae</taxon>
        <taxon>Streptophyta</taxon>
        <taxon>Embryophyta</taxon>
        <taxon>Tracheophyta</taxon>
        <taxon>Spermatophyta</taxon>
        <taxon>Magnoliopsida</taxon>
        <taxon>eudicotyledons</taxon>
        <taxon>Gunneridae</taxon>
        <taxon>Pentapetalae</taxon>
        <taxon>rosids</taxon>
        <taxon>fabids</taxon>
        <taxon>Fagales</taxon>
        <taxon>Juglandaceae</taxon>
        <taxon>Carya</taxon>
    </lineage>
</organism>
<dbReference type="PROSITE" id="PS50222">
    <property type="entry name" value="EF_HAND_2"/>
    <property type="match status" value="2"/>
</dbReference>
<evidence type="ECO:0000256" key="3">
    <source>
        <dbReference type="SAM" id="Phobius"/>
    </source>
</evidence>
<dbReference type="InterPro" id="IPR002048">
    <property type="entry name" value="EF_hand_dom"/>
</dbReference>
<comment type="caution">
    <text evidence="5">The sequence shown here is derived from an EMBL/GenBank/DDBJ whole genome shotgun (WGS) entry which is preliminary data.</text>
</comment>
<reference evidence="5" key="1">
    <citation type="submission" date="2020-12" db="EMBL/GenBank/DDBJ databases">
        <title>WGS assembly of Carya illinoinensis cv. Pawnee.</title>
        <authorList>
            <person name="Platts A."/>
            <person name="Shu S."/>
            <person name="Wright S."/>
            <person name="Barry K."/>
            <person name="Edger P."/>
            <person name="Pires J.C."/>
            <person name="Schmutz J."/>
        </authorList>
    </citation>
    <scope>NUCLEOTIDE SEQUENCE</scope>
    <source>
        <tissue evidence="5">Leaf</tissue>
    </source>
</reference>
<dbReference type="SMART" id="SM00054">
    <property type="entry name" value="EFh"/>
    <property type="match status" value="2"/>
</dbReference>
<dbReference type="FunFam" id="1.10.238.10:FF:000003">
    <property type="entry name" value="Calmodulin A"/>
    <property type="match status" value="1"/>
</dbReference>
<keyword evidence="6" id="KW-1185">Reference proteome</keyword>
<keyword evidence="3" id="KW-0472">Membrane</keyword>
<accession>A0A8T1P1Q9</accession>
<evidence type="ECO:0000259" key="4">
    <source>
        <dbReference type="PROSITE" id="PS50222"/>
    </source>
</evidence>
<dbReference type="PROSITE" id="PS00018">
    <property type="entry name" value="EF_HAND_1"/>
    <property type="match status" value="2"/>
</dbReference>
<evidence type="ECO:0000313" key="5">
    <source>
        <dbReference type="EMBL" id="KAG6635482.1"/>
    </source>
</evidence>
<dbReference type="AlphaFoldDB" id="A0A8T1P1Q9"/>
<gene>
    <name evidence="5" type="ORF">CIPAW_11G045700</name>
</gene>
<dbReference type="Pfam" id="PF13499">
    <property type="entry name" value="EF-hand_7"/>
    <property type="match status" value="1"/>
</dbReference>
<dbReference type="GO" id="GO:0005509">
    <property type="term" value="F:calcium ion binding"/>
    <property type="evidence" value="ECO:0007669"/>
    <property type="project" value="InterPro"/>
</dbReference>
<dbReference type="EMBL" id="CM031819">
    <property type="protein sequence ID" value="KAG6635482.1"/>
    <property type="molecule type" value="Genomic_DNA"/>
</dbReference>
<dbReference type="Proteomes" id="UP000811609">
    <property type="component" value="Chromosome 11"/>
</dbReference>
<keyword evidence="3" id="KW-1133">Transmembrane helix</keyword>
<name>A0A8T1P1Q9_CARIL</name>
<feature type="domain" description="EF-hand" evidence="4">
    <location>
        <begin position="157"/>
        <end position="192"/>
    </location>
</feature>
<protein>
    <recommendedName>
        <fullName evidence="4">EF-hand domain-containing protein</fullName>
    </recommendedName>
</protein>
<feature type="domain" description="EF-hand" evidence="4">
    <location>
        <begin position="195"/>
        <end position="229"/>
    </location>
</feature>